<evidence type="ECO:0000313" key="2">
    <source>
        <dbReference type="Proteomes" id="UP000028582"/>
    </source>
</evidence>
<dbReference type="EMBL" id="ANJA01000979">
    <property type="protein sequence ID" value="ETO80661.1"/>
    <property type="molecule type" value="Genomic_DNA"/>
</dbReference>
<proteinExistence type="predicted"/>
<comment type="caution">
    <text evidence="1">The sequence shown here is derived from an EMBL/GenBank/DDBJ whole genome shotgun (WGS) entry which is preliminary data.</text>
</comment>
<protein>
    <submittedName>
        <fullName evidence="1">Uncharacterized protein</fullName>
    </submittedName>
</protein>
<name>A0A081AP50_PHYNI</name>
<dbReference type="AlphaFoldDB" id="A0A081AP50"/>
<accession>A0A081AP50</accession>
<gene>
    <name evidence="1" type="ORF">F444_04890</name>
</gene>
<dbReference type="Proteomes" id="UP000028582">
    <property type="component" value="Unassembled WGS sequence"/>
</dbReference>
<sequence>MSAHSVKSGAFVKKRNVCAGKKSGVNVIKIVGTSVCDPRKLTVATSS</sequence>
<evidence type="ECO:0000313" key="1">
    <source>
        <dbReference type="EMBL" id="ETO80661.1"/>
    </source>
</evidence>
<organism evidence="1 2">
    <name type="scientific">Phytophthora nicotianae P1976</name>
    <dbReference type="NCBI Taxonomy" id="1317066"/>
    <lineage>
        <taxon>Eukaryota</taxon>
        <taxon>Sar</taxon>
        <taxon>Stramenopiles</taxon>
        <taxon>Oomycota</taxon>
        <taxon>Peronosporomycetes</taxon>
        <taxon>Peronosporales</taxon>
        <taxon>Peronosporaceae</taxon>
        <taxon>Phytophthora</taxon>
    </lineage>
</organism>
<reference evidence="1 2" key="1">
    <citation type="submission" date="2013-11" db="EMBL/GenBank/DDBJ databases">
        <title>The Genome Sequence of Phytophthora parasitica P1976.</title>
        <authorList>
            <consortium name="The Broad Institute Genomics Platform"/>
            <person name="Russ C."/>
            <person name="Tyler B."/>
            <person name="Panabieres F."/>
            <person name="Shan W."/>
            <person name="Tripathy S."/>
            <person name="Grunwald N."/>
            <person name="Machado M."/>
            <person name="Johnson C.S."/>
            <person name="Walker B."/>
            <person name="Young S."/>
            <person name="Zeng Q."/>
            <person name="Gargeya S."/>
            <person name="Fitzgerald M."/>
            <person name="Haas B."/>
            <person name="Abouelleil A."/>
            <person name="Allen A.W."/>
            <person name="Alvarado L."/>
            <person name="Arachchi H.M."/>
            <person name="Berlin A.M."/>
            <person name="Chapman S.B."/>
            <person name="Gainer-Dewar J."/>
            <person name="Goldberg J."/>
            <person name="Griggs A."/>
            <person name="Gujja S."/>
            <person name="Hansen M."/>
            <person name="Howarth C."/>
            <person name="Imamovic A."/>
            <person name="Ireland A."/>
            <person name="Larimer J."/>
            <person name="McCowan C."/>
            <person name="Murphy C."/>
            <person name="Pearson M."/>
            <person name="Poon T.W."/>
            <person name="Priest M."/>
            <person name="Roberts A."/>
            <person name="Saif S."/>
            <person name="Shea T."/>
            <person name="Sisk P."/>
            <person name="Sykes S."/>
            <person name="Wortman J."/>
            <person name="Nusbaum C."/>
            <person name="Birren B."/>
        </authorList>
    </citation>
    <scope>NUCLEOTIDE SEQUENCE [LARGE SCALE GENOMIC DNA]</scope>
    <source>
        <strain evidence="1 2">P1976</strain>
    </source>
</reference>